<sequence>MRRILLALPALSGAIGLMGQPLLLALPPTTTALLILVHDRQIRRRVGLFAWPSDGFARHVLVDDMARLLCFTLAGLPFFIAGTALRTALLGP</sequence>
<keyword evidence="1" id="KW-0812">Transmembrane</keyword>
<evidence type="ECO:0000256" key="1">
    <source>
        <dbReference type="SAM" id="Phobius"/>
    </source>
</evidence>
<reference evidence="2" key="1">
    <citation type="submission" date="2023-03" db="EMBL/GenBank/DDBJ databases">
        <title>Andean soil-derived lignocellulolytic bacterial consortium as a source of novel taxa and putative plastic-active enzymes.</title>
        <authorList>
            <person name="Diaz-Garcia L."/>
            <person name="Chuvochina M."/>
            <person name="Feuerriegel G."/>
            <person name="Bunk B."/>
            <person name="Sproer C."/>
            <person name="Streit W.R."/>
            <person name="Rodriguez L.M."/>
            <person name="Overmann J."/>
            <person name="Jimenez D.J."/>
        </authorList>
    </citation>
    <scope>NUCLEOTIDE SEQUENCE</scope>
    <source>
        <strain evidence="2">MAG 4196</strain>
    </source>
</reference>
<keyword evidence="1" id="KW-0472">Membrane</keyword>
<gene>
    <name evidence="2" type="ORF">P0Y65_01100</name>
</gene>
<evidence type="ECO:0000313" key="2">
    <source>
        <dbReference type="EMBL" id="WEK04883.1"/>
    </source>
</evidence>
<keyword evidence="1" id="KW-1133">Transmembrane helix</keyword>
<organism evidence="2 3">
    <name type="scientific">Candidatus Devosia phytovorans</name>
    <dbReference type="NCBI Taxonomy" id="3121372"/>
    <lineage>
        <taxon>Bacteria</taxon>
        <taxon>Pseudomonadati</taxon>
        <taxon>Pseudomonadota</taxon>
        <taxon>Alphaproteobacteria</taxon>
        <taxon>Hyphomicrobiales</taxon>
        <taxon>Devosiaceae</taxon>
        <taxon>Devosia</taxon>
    </lineage>
</organism>
<feature type="transmembrane region" description="Helical" evidence="1">
    <location>
        <begin position="65"/>
        <end position="85"/>
    </location>
</feature>
<name>A0AAJ6B1X3_9HYPH</name>
<protein>
    <submittedName>
        <fullName evidence="2">Uncharacterized protein</fullName>
    </submittedName>
</protein>
<accession>A0AAJ6B1X3</accession>
<dbReference type="EMBL" id="CP119312">
    <property type="protein sequence ID" value="WEK04883.1"/>
    <property type="molecule type" value="Genomic_DNA"/>
</dbReference>
<dbReference type="Proteomes" id="UP001217476">
    <property type="component" value="Chromosome"/>
</dbReference>
<dbReference type="AlphaFoldDB" id="A0AAJ6B1X3"/>
<proteinExistence type="predicted"/>
<evidence type="ECO:0000313" key="3">
    <source>
        <dbReference type="Proteomes" id="UP001217476"/>
    </source>
</evidence>